<name>A0ABU9YES9_9PROT</name>
<gene>
    <name evidence="5" type="primary">ureE</name>
    <name evidence="7" type="ORF">WG926_03245</name>
</gene>
<evidence type="ECO:0000256" key="3">
    <source>
        <dbReference type="ARBA" id="ARBA00022596"/>
    </source>
</evidence>
<protein>
    <recommendedName>
        <fullName evidence="5">Urease accessory protein UreE</fullName>
    </recommendedName>
</protein>
<dbReference type="SUPFAM" id="SSF69737">
    <property type="entry name" value="Urease metallochaperone UreE, C-terminal domain"/>
    <property type="match status" value="2"/>
</dbReference>
<evidence type="ECO:0000313" key="8">
    <source>
        <dbReference type="Proteomes" id="UP001413721"/>
    </source>
</evidence>
<organism evidence="7 8">
    <name type="scientific">Tistrella arctica</name>
    <dbReference type="NCBI Taxonomy" id="3133430"/>
    <lineage>
        <taxon>Bacteria</taxon>
        <taxon>Pseudomonadati</taxon>
        <taxon>Pseudomonadota</taxon>
        <taxon>Alphaproteobacteria</taxon>
        <taxon>Geminicoccales</taxon>
        <taxon>Geminicoccaceae</taxon>
        <taxon>Tistrella</taxon>
    </lineage>
</organism>
<evidence type="ECO:0000256" key="1">
    <source>
        <dbReference type="ARBA" id="ARBA00004496"/>
    </source>
</evidence>
<comment type="function">
    <text evidence="5">Involved in urease metallocenter assembly. Binds nickel. Probably functions as a nickel donor during metallocenter assembly.</text>
</comment>
<comment type="similarity">
    <text evidence="5">Belongs to the UreE family.</text>
</comment>
<comment type="caution">
    <text evidence="7">The sequence shown here is derived from an EMBL/GenBank/DDBJ whole genome shotgun (WGS) entry which is preliminary data.</text>
</comment>
<keyword evidence="8" id="KW-1185">Reference proteome</keyword>
<dbReference type="HAMAP" id="MF_00822">
    <property type="entry name" value="UreE"/>
    <property type="match status" value="1"/>
</dbReference>
<feature type="domain" description="UreE urease accessory N-terminal" evidence="6">
    <location>
        <begin position="29"/>
        <end position="94"/>
    </location>
</feature>
<dbReference type="Pfam" id="PF05194">
    <property type="entry name" value="UreE_C"/>
    <property type="match status" value="2"/>
</dbReference>
<dbReference type="Pfam" id="PF02814">
    <property type="entry name" value="UreE_N"/>
    <property type="match status" value="1"/>
</dbReference>
<evidence type="ECO:0000256" key="5">
    <source>
        <dbReference type="HAMAP-Rule" id="MF_00822"/>
    </source>
</evidence>
<comment type="subcellular location">
    <subcellularLocation>
        <location evidence="1 5">Cytoplasm</location>
    </subcellularLocation>
</comment>
<proteinExistence type="inferred from homology"/>
<reference evidence="7 8" key="1">
    <citation type="submission" date="2024-03" db="EMBL/GenBank/DDBJ databases">
        <title>High-quality draft genome sequencing of Tistrella sp. BH-R2-4.</title>
        <authorList>
            <person name="Dong C."/>
        </authorList>
    </citation>
    <scope>NUCLEOTIDE SEQUENCE [LARGE SCALE GENOMIC DNA]</scope>
    <source>
        <strain evidence="7 8">BH-R2-4</strain>
    </source>
</reference>
<evidence type="ECO:0000259" key="6">
    <source>
        <dbReference type="SMART" id="SM00988"/>
    </source>
</evidence>
<dbReference type="Proteomes" id="UP001413721">
    <property type="component" value="Unassembled WGS sequence"/>
</dbReference>
<dbReference type="SMART" id="SM00988">
    <property type="entry name" value="UreE_N"/>
    <property type="match status" value="1"/>
</dbReference>
<dbReference type="Gene3D" id="2.60.260.20">
    <property type="entry name" value="Urease metallochaperone UreE, N-terminal domain"/>
    <property type="match status" value="1"/>
</dbReference>
<evidence type="ECO:0000256" key="4">
    <source>
        <dbReference type="ARBA" id="ARBA00023186"/>
    </source>
</evidence>
<dbReference type="EMBL" id="JBBKTW010000001">
    <property type="protein sequence ID" value="MEN2987304.1"/>
    <property type="molecule type" value="Genomic_DNA"/>
</dbReference>
<keyword evidence="2 5" id="KW-0963">Cytoplasm</keyword>
<sequence length="287" mass="31018">MKMIQIPTDMLASHGKAPEMPQTVLPRAVQVITAALPALGSDGGWGTVTLVHADRHRRRIRMLTDDGRPFLLDLREATRLADGDRLMLDQGGHVVVRAAPEAVIEAETTDRRDLARIAWHLGNRHVPVAVTTHIVTPRLRLARDLVARDLLGRLGAHLIDNEAPFDPEPILGAASAVAWTGGRHDVREHGHGHGHGADHGHDHARGAGLKATAVVDLVGGTGADTARAAWQIGNRHRPVQIVDGWRLRAHDEPLVRRIAAALGLRVIPAADGFDPEQGAYADHGQHH</sequence>
<keyword evidence="3 5" id="KW-0533">Nickel</keyword>
<dbReference type="RefSeq" id="WP_345936752.1">
    <property type="nucleotide sequence ID" value="NZ_JBBKTW010000001.1"/>
</dbReference>
<dbReference type="InterPro" id="IPR012406">
    <property type="entry name" value="UreE"/>
</dbReference>
<dbReference type="InterPro" id="IPR004029">
    <property type="entry name" value="UreE_N"/>
</dbReference>
<keyword evidence="4 5" id="KW-0143">Chaperone</keyword>
<dbReference type="SUPFAM" id="SSF69287">
    <property type="entry name" value="Urease metallochaperone UreE, N-terminal domain"/>
    <property type="match status" value="1"/>
</dbReference>
<dbReference type="Gene3D" id="3.30.70.790">
    <property type="entry name" value="UreE, C-terminal domain"/>
    <property type="match status" value="2"/>
</dbReference>
<evidence type="ECO:0000313" key="7">
    <source>
        <dbReference type="EMBL" id="MEN2987304.1"/>
    </source>
</evidence>
<dbReference type="InterPro" id="IPR036118">
    <property type="entry name" value="UreE_N_sf"/>
</dbReference>
<dbReference type="InterPro" id="IPR007864">
    <property type="entry name" value="UreE_C_dom"/>
</dbReference>
<evidence type="ECO:0000256" key="2">
    <source>
        <dbReference type="ARBA" id="ARBA00022490"/>
    </source>
</evidence>
<accession>A0ABU9YES9</accession>